<keyword evidence="3 7" id="KW-0418">Kinase</keyword>
<evidence type="ECO:0000256" key="1">
    <source>
        <dbReference type="ARBA" id="ARBA00022679"/>
    </source>
</evidence>
<dbReference type="GO" id="GO:0016301">
    <property type="term" value="F:kinase activity"/>
    <property type="evidence" value="ECO:0007669"/>
    <property type="project" value="UniProtKB-KW"/>
</dbReference>
<sequence length="422" mass="44191">MPLTAPTTGDTVTSGDPGPVRPDPGAGEIVMGLAGTVDVELAWSAETWSRLAREEGIRLADLDPLVPILDVRSALRVTLALMARGRGNEVFLASSAIAWALADRFPHRVTLGGTNIRAAILMAILGIPATVAVVDVDPTMRRLLPPGVAVLRHGDSASLDPHLIVQYPADAVIELADGEIRTPAPNRVILTNDPPNRALRLAPGLAEAARRARILVLSSLNAIQEADVLAERLAELGAIVASLDPGTLVLWEEAGYHVESFRARVTAVMAPLAHVYSMNEDELGAFVGRTVDPADVDDVARALAELRRIVPARTIVVHSSLWALAVGDDAEALRPALRGGITAAGARYLHGDALDRAGYDAVAALDPDPANLARAGALADLVPGLVVEPALRLVTADPTTIGLGDTFVGGFVAALARPEPTR</sequence>
<evidence type="ECO:0000313" key="7">
    <source>
        <dbReference type="EMBL" id="ROR93961.1"/>
    </source>
</evidence>
<feature type="region of interest" description="Disordered" evidence="6">
    <location>
        <begin position="1"/>
        <end position="25"/>
    </location>
</feature>
<protein>
    <submittedName>
        <fullName evidence="7">ADP-dependent phosphofructokinase/glucokinase</fullName>
    </submittedName>
</protein>
<dbReference type="Proteomes" id="UP000275356">
    <property type="component" value="Unassembled WGS sequence"/>
</dbReference>
<keyword evidence="5" id="KW-0324">Glycolysis</keyword>
<evidence type="ECO:0000256" key="3">
    <source>
        <dbReference type="ARBA" id="ARBA00022777"/>
    </source>
</evidence>
<dbReference type="OrthoDB" id="2813007at2"/>
<name>A0A3N2D2G6_9MICO</name>
<dbReference type="GO" id="GO:0006096">
    <property type="term" value="P:glycolytic process"/>
    <property type="evidence" value="ECO:0007669"/>
    <property type="project" value="UniProtKB-KW"/>
</dbReference>
<dbReference type="RefSeq" id="WP_123740832.1">
    <property type="nucleotide sequence ID" value="NZ_RKHQ01000002.1"/>
</dbReference>
<dbReference type="InterPro" id="IPR029056">
    <property type="entry name" value="Ribokinase-like"/>
</dbReference>
<comment type="caution">
    <text evidence="7">The sequence shown here is derived from an EMBL/GenBank/DDBJ whole genome shotgun (WGS) entry which is preliminary data.</text>
</comment>
<evidence type="ECO:0000256" key="4">
    <source>
        <dbReference type="ARBA" id="ARBA00022842"/>
    </source>
</evidence>
<proteinExistence type="predicted"/>
<dbReference type="SUPFAM" id="SSF53613">
    <property type="entry name" value="Ribokinase-like"/>
    <property type="match status" value="1"/>
</dbReference>
<organism evidence="7 8">
    <name type="scientific">Salana multivorans</name>
    <dbReference type="NCBI Taxonomy" id="120377"/>
    <lineage>
        <taxon>Bacteria</taxon>
        <taxon>Bacillati</taxon>
        <taxon>Actinomycetota</taxon>
        <taxon>Actinomycetes</taxon>
        <taxon>Micrococcales</taxon>
        <taxon>Beutenbergiaceae</taxon>
        <taxon>Salana</taxon>
    </lineage>
</organism>
<dbReference type="GO" id="GO:0046872">
    <property type="term" value="F:metal ion binding"/>
    <property type="evidence" value="ECO:0007669"/>
    <property type="project" value="UniProtKB-KW"/>
</dbReference>
<evidence type="ECO:0000256" key="2">
    <source>
        <dbReference type="ARBA" id="ARBA00022723"/>
    </source>
</evidence>
<keyword evidence="4" id="KW-0460">Magnesium</keyword>
<gene>
    <name evidence="7" type="ORF">EDD28_3390</name>
</gene>
<dbReference type="EMBL" id="RKHQ01000002">
    <property type="protein sequence ID" value="ROR93961.1"/>
    <property type="molecule type" value="Genomic_DNA"/>
</dbReference>
<dbReference type="GO" id="GO:0016773">
    <property type="term" value="F:phosphotransferase activity, alcohol group as acceptor"/>
    <property type="evidence" value="ECO:0007669"/>
    <property type="project" value="InterPro"/>
</dbReference>
<dbReference type="Gene3D" id="3.40.1190.20">
    <property type="match status" value="1"/>
</dbReference>
<dbReference type="AlphaFoldDB" id="A0A3N2D2G6"/>
<feature type="compositionally biased region" description="Polar residues" evidence="6">
    <location>
        <begin position="1"/>
        <end position="14"/>
    </location>
</feature>
<keyword evidence="8" id="KW-1185">Reference proteome</keyword>
<dbReference type="InterPro" id="IPR007666">
    <property type="entry name" value="ADP_PFK/GK"/>
</dbReference>
<evidence type="ECO:0000256" key="6">
    <source>
        <dbReference type="SAM" id="MobiDB-lite"/>
    </source>
</evidence>
<keyword evidence="2" id="KW-0479">Metal-binding</keyword>
<keyword evidence="1" id="KW-0808">Transferase</keyword>
<reference evidence="7 8" key="1">
    <citation type="submission" date="2018-11" db="EMBL/GenBank/DDBJ databases">
        <title>Sequencing the genomes of 1000 actinobacteria strains.</title>
        <authorList>
            <person name="Klenk H.-P."/>
        </authorList>
    </citation>
    <scope>NUCLEOTIDE SEQUENCE [LARGE SCALE GENOMIC DNA]</scope>
    <source>
        <strain evidence="7 8">DSM 13521</strain>
    </source>
</reference>
<accession>A0A3N2D2G6</accession>
<evidence type="ECO:0000313" key="8">
    <source>
        <dbReference type="Proteomes" id="UP000275356"/>
    </source>
</evidence>
<evidence type="ECO:0000256" key="5">
    <source>
        <dbReference type="ARBA" id="ARBA00023152"/>
    </source>
</evidence>
<dbReference type="Pfam" id="PF04587">
    <property type="entry name" value="ADP_PFK_GK"/>
    <property type="match status" value="1"/>
</dbReference>